<dbReference type="Proteomes" id="UP000228920">
    <property type="component" value="Unassembled WGS sequence"/>
</dbReference>
<name>A0A2M7TG06_UNCKA</name>
<evidence type="ECO:0000313" key="1">
    <source>
        <dbReference type="EMBL" id="PIZ44874.1"/>
    </source>
</evidence>
<reference evidence="2" key="1">
    <citation type="submission" date="2017-09" db="EMBL/GenBank/DDBJ databases">
        <title>Depth-based differentiation of microbial function through sediment-hosted aquifers and enrichment of novel symbionts in the deep terrestrial subsurface.</title>
        <authorList>
            <person name="Probst A.J."/>
            <person name="Ladd B."/>
            <person name="Jarett J.K."/>
            <person name="Geller-Mcgrath D.E."/>
            <person name="Sieber C.M.K."/>
            <person name="Emerson J.B."/>
            <person name="Anantharaman K."/>
            <person name="Thomas B.C."/>
            <person name="Malmstrom R."/>
            <person name="Stieglmeier M."/>
            <person name="Klingl A."/>
            <person name="Woyke T."/>
            <person name="Ryan C.M."/>
            <person name="Banfield J.F."/>
        </authorList>
    </citation>
    <scope>NUCLEOTIDE SEQUENCE [LARGE SCALE GENOMIC DNA]</scope>
</reference>
<dbReference type="AlphaFoldDB" id="A0A2M7TG06"/>
<gene>
    <name evidence="1" type="ORF">COY32_05890</name>
</gene>
<accession>A0A2M7TG06</accession>
<proteinExistence type="predicted"/>
<protein>
    <submittedName>
        <fullName evidence="1">Uncharacterized protein</fullName>
    </submittedName>
</protein>
<organism evidence="1 2">
    <name type="scientific">candidate division WWE3 bacterium CG_4_10_14_0_2_um_filter_41_14</name>
    <dbReference type="NCBI Taxonomy" id="1975072"/>
    <lineage>
        <taxon>Bacteria</taxon>
        <taxon>Katanobacteria</taxon>
    </lineage>
</organism>
<evidence type="ECO:0000313" key="2">
    <source>
        <dbReference type="Proteomes" id="UP000228920"/>
    </source>
</evidence>
<dbReference type="EMBL" id="PFNL01000160">
    <property type="protein sequence ID" value="PIZ44874.1"/>
    <property type="molecule type" value="Genomic_DNA"/>
</dbReference>
<comment type="caution">
    <text evidence="1">The sequence shown here is derived from an EMBL/GenBank/DDBJ whole genome shotgun (WGS) entry which is preliminary data.</text>
</comment>
<sequence>MTETEFKDEDFKIIFYCKDCEEIVDTEKVGRKYVYKCKKCGTKNVAFGTTRSINGFFRLDEKEKMKVQQEKRAKRNSEKA</sequence>